<keyword evidence="2" id="KW-1185">Reference proteome</keyword>
<protein>
    <submittedName>
        <fullName evidence="1">Uncharacterized protein</fullName>
    </submittedName>
</protein>
<proteinExistence type="predicted"/>
<dbReference type="Proteomes" id="UP001165960">
    <property type="component" value="Unassembled WGS sequence"/>
</dbReference>
<evidence type="ECO:0000313" key="1">
    <source>
        <dbReference type="EMBL" id="KAJ9085010.1"/>
    </source>
</evidence>
<accession>A0ACC2UDU8</accession>
<organism evidence="1 2">
    <name type="scientific">Entomophthora muscae</name>
    <dbReference type="NCBI Taxonomy" id="34485"/>
    <lineage>
        <taxon>Eukaryota</taxon>
        <taxon>Fungi</taxon>
        <taxon>Fungi incertae sedis</taxon>
        <taxon>Zoopagomycota</taxon>
        <taxon>Entomophthoromycotina</taxon>
        <taxon>Entomophthoromycetes</taxon>
        <taxon>Entomophthorales</taxon>
        <taxon>Entomophthoraceae</taxon>
        <taxon>Entomophthora</taxon>
    </lineage>
</organism>
<name>A0ACC2UDU8_9FUNG</name>
<sequence>MTPWCSYLPNYLTSTQIPPGPNISPLLFRINCGTGFSPSALAFGTPNELAGIEQRNLWSSVPTCNIEQEWIKGATKHLKARYSLGNPVFALNPNSTKLEPNHTGPFKIASVYNNHSYQLEDAQLNPKTLHHDCLHPCCAIPTQSLFVCTFSNLPQFPILVPDNKQGAREVLQPRFSLPANVSYNTQGALEELLHDMSKSMDQSDNNNDIGVLFLTVNIVRAQNDLDNQLFFLEAKLLQLGNPYQLSPRARKSPFQLKNGPGFESAHKP</sequence>
<reference evidence="1" key="1">
    <citation type="submission" date="2022-04" db="EMBL/GenBank/DDBJ databases">
        <title>Genome of the entomopathogenic fungus Entomophthora muscae.</title>
        <authorList>
            <person name="Elya C."/>
            <person name="Lovett B.R."/>
            <person name="Lee E."/>
            <person name="Macias A.M."/>
            <person name="Hajek A.E."/>
            <person name="De Bivort B.L."/>
            <person name="Kasson M.T."/>
            <person name="De Fine Licht H.H."/>
            <person name="Stajich J.E."/>
        </authorList>
    </citation>
    <scope>NUCLEOTIDE SEQUENCE</scope>
    <source>
        <strain evidence="1">Berkeley</strain>
    </source>
</reference>
<gene>
    <name evidence="1" type="ORF">DSO57_1018294</name>
</gene>
<evidence type="ECO:0000313" key="2">
    <source>
        <dbReference type="Proteomes" id="UP001165960"/>
    </source>
</evidence>
<dbReference type="EMBL" id="QTSX02000789">
    <property type="protein sequence ID" value="KAJ9085010.1"/>
    <property type="molecule type" value="Genomic_DNA"/>
</dbReference>
<comment type="caution">
    <text evidence="1">The sequence shown here is derived from an EMBL/GenBank/DDBJ whole genome shotgun (WGS) entry which is preliminary data.</text>
</comment>